<dbReference type="SMART" id="SM00637">
    <property type="entry name" value="CBD_II"/>
    <property type="match status" value="2"/>
</dbReference>
<dbReference type="CAZy" id="CBM2">
    <property type="family name" value="Carbohydrate-Binding Module Family 2"/>
</dbReference>
<feature type="domain" description="CBM2" evidence="5">
    <location>
        <begin position="85"/>
        <end position="196"/>
    </location>
</feature>
<dbReference type="SUPFAM" id="SSF49299">
    <property type="entry name" value="PKD domain"/>
    <property type="match status" value="3"/>
</dbReference>
<feature type="domain" description="PKD" evidence="4">
    <location>
        <begin position="396"/>
        <end position="429"/>
    </location>
</feature>
<protein>
    <submittedName>
        <fullName evidence="6">Carbohydrate binding protein, cbp2A</fullName>
    </submittedName>
</protein>
<accession>B3PEM8</accession>
<dbReference type="GO" id="GO:0030247">
    <property type="term" value="F:polysaccharide binding"/>
    <property type="evidence" value="ECO:0007669"/>
    <property type="project" value="UniProtKB-UniRule"/>
</dbReference>
<organism evidence="6 7">
    <name type="scientific">Cellvibrio japonicus (strain Ueda107)</name>
    <name type="common">Pseudomonas fluorescens subsp. cellulosa</name>
    <dbReference type="NCBI Taxonomy" id="498211"/>
    <lineage>
        <taxon>Bacteria</taxon>
        <taxon>Pseudomonadati</taxon>
        <taxon>Pseudomonadota</taxon>
        <taxon>Gammaproteobacteria</taxon>
        <taxon>Cellvibrionales</taxon>
        <taxon>Cellvibrionaceae</taxon>
        <taxon>Cellvibrio</taxon>
    </lineage>
</organism>
<dbReference type="InterPro" id="IPR008965">
    <property type="entry name" value="CBM2/CBM3_carb-bd_dom_sf"/>
</dbReference>
<feature type="domain" description="PKD" evidence="4">
    <location>
        <begin position="228"/>
        <end position="286"/>
    </location>
</feature>
<feature type="chain" id="PRO_5002793995" evidence="3">
    <location>
        <begin position="31"/>
        <end position="661"/>
    </location>
</feature>
<evidence type="ECO:0000313" key="6">
    <source>
        <dbReference type="EMBL" id="ACE83535.1"/>
    </source>
</evidence>
<feature type="region of interest" description="Disordered" evidence="2">
    <location>
        <begin position="48"/>
        <end position="68"/>
    </location>
</feature>
<dbReference type="PROSITE" id="PS50093">
    <property type="entry name" value="PKD"/>
    <property type="match status" value="3"/>
</dbReference>
<dbReference type="InterPro" id="IPR012291">
    <property type="entry name" value="CBM2_carb-bd_dom_sf"/>
</dbReference>
<dbReference type="EMBL" id="CP000934">
    <property type="protein sequence ID" value="ACE83535.1"/>
    <property type="molecule type" value="Genomic_DNA"/>
</dbReference>
<dbReference type="SMART" id="SM00089">
    <property type="entry name" value="PKD"/>
    <property type="match status" value="3"/>
</dbReference>
<proteinExistence type="predicted"/>
<evidence type="ECO:0000313" key="7">
    <source>
        <dbReference type="Proteomes" id="UP000001036"/>
    </source>
</evidence>
<feature type="domain" description="PKD" evidence="4">
    <location>
        <begin position="495"/>
        <end position="543"/>
    </location>
</feature>
<dbReference type="RefSeq" id="WP_012485691.1">
    <property type="nucleotide sequence ID" value="NC_010995.1"/>
</dbReference>
<evidence type="ECO:0000256" key="3">
    <source>
        <dbReference type="SAM" id="SignalP"/>
    </source>
</evidence>
<evidence type="ECO:0000256" key="1">
    <source>
        <dbReference type="ARBA" id="ARBA00023157"/>
    </source>
</evidence>
<dbReference type="STRING" id="498211.CJA_0007"/>
<dbReference type="InterPro" id="IPR013783">
    <property type="entry name" value="Ig-like_fold"/>
</dbReference>
<dbReference type="GO" id="GO:0005975">
    <property type="term" value="P:carbohydrate metabolic process"/>
    <property type="evidence" value="ECO:0007669"/>
    <property type="project" value="InterPro"/>
</dbReference>
<dbReference type="Pfam" id="PF00553">
    <property type="entry name" value="CBM_2"/>
    <property type="match status" value="2"/>
</dbReference>
<dbReference type="InterPro" id="IPR035986">
    <property type="entry name" value="PKD_dom_sf"/>
</dbReference>
<dbReference type="SUPFAM" id="SSF49384">
    <property type="entry name" value="Carbohydrate-binding domain"/>
    <property type="match status" value="2"/>
</dbReference>
<dbReference type="Gene3D" id="2.60.40.10">
    <property type="entry name" value="Immunoglobulins"/>
    <property type="match status" value="4"/>
</dbReference>
<keyword evidence="7" id="KW-1185">Reference proteome</keyword>
<dbReference type="Proteomes" id="UP000001036">
    <property type="component" value="Chromosome"/>
</dbReference>
<dbReference type="eggNOG" id="COG3291">
    <property type="taxonomic scope" value="Bacteria"/>
</dbReference>
<dbReference type="AlphaFoldDB" id="B3PEM8"/>
<dbReference type="InterPro" id="IPR000601">
    <property type="entry name" value="PKD_dom"/>
</dbReference>
<evidence type="ECO:0000259" key="5">
    <source>
        <dbReference type="PROSITE" id="PS51173"/>
    </source>
</evidence>
<feature type="domain" description="CBM2" evidence="5">
    <location>
        <begin position="558"/>
        <end position="661"/>
    </location>
</feature>
<dbReference type="InterPro" id="IPR001919">
    <property type="entry name" value="CBD2"/>
</dbReference>
<dbReference type="OrthoDB" id="9786766at2"/>
<dbReference type="KEGG" id="cja:CJA_0007"/>
<dbReference type="Pfam" id="PF18911">
    <property type="entry name" value="PKD_4"/>
    <property type="match status" value="3"/>
</dbReference>
<keyword evidence="3" id="KW-0732">Signal</keyword>
<dbReference type="HOGENOM" id="CLU_414873_0_0_6"/>
<evidence type="ECO:0000259" key="4">
    <source>
        <dbReference type="PROSITE" id="PS50093"/>
    </source>
</evidence>
<dbReference type="InterPro" id="IPR022409">
    <property type="entry name" value="PKD/Chitinase_dom"/>
</dbReference>
<dbReference type="PROSITE" id="PS51173">
    <property type="entry name" value="CBM2"/>
    <property type="match status" value="2"/>
</dbReference>
<sequence length="661" mass="69041">MSLHRPCLGSLSLSGLSLALCLGIASASYASSSAVSTSAQNSSVAVSSSPASQSASSNPNGSSSRPGSSSGYCGYSSVSSSGQTSSAQAYALTCTLNVTNSWNSAYQASVIVKNNSATPVEGWKLAVENPGISLGSAWNVQHLETTANSVTFGNLGWNGLVAPGGTVEFGAIFNHSGSGQPQPVCRIIPPGVVSSSPAANQPPVADFATTVKGASVHVLTINAHDPDGDNLRYLVDFGDGTRIAYPDAWHTYKTPGTYTITQTVGDGQLSHVQTREVTVGEPGANRAPVAIFSHYGYGSQVSVNGGGSADIDGDSLTYTWDFGSGPLVGNQRSSGTVVNGLVTLTVFDGELGDTRQETAGTLPCTYYDPRPLPDFTYRIEGATVYLDASNSRIVDSFRWDFGDGTVGTGTYTSHTYAEPGAYTIELYANGGMMSNRVSQVIQIEAGDNGGENLPPVAALSCTEQLVIGDDFENGIAYYTYTTRCSAAGSSDPENSPLSYRIDWGDGSSSPVSTNTNFAHNYTESGYYTITLHVSDGVNTSSKTLDWQASRSYSTGPQPEPGPTRCEFKITSSWNSGFTGWLRVYNDSNAPVSGWEAEITLAANQQISSSWNGTLSGASPVKVSSVAWNATINPGSFAEVGFQILSSNNPHPVPHLGGQSCL</sequence>
<dbReference type="GO" id="GO:0004553">
    <property type="term" value="F:hydrolase activity, hydrolyzing O-glycosyl compounds"/>
    <property type="evidence" value="ECO:0007669"/>
    <property type="project" value="InterPro"/>
</dbReference>
<keyword evidence="1" id="KW-1015">Disulfide bond</keyword>
<evidence type="ECO:0000256" key="2">
    <source>
        <dbReference type="SAM" id="MobiDB-lite"/>
    </source>
</evidence>
<dbReference type="Gene3D" id="2.60.40.290">
    <property type="match status" value="2"/>
</dbReference>
<reference evidence="6 7" key="1">
    <citation type="journal article" date="2008" name="J. Bacteriol.">
        <title>Insights into plant cell wall degradation from the genome sequence of the soil bacterium Cellvibrio japonicus.</title>
        <authorList>
            <person name="Deboy R.T."/>
            <person name="Mongodin E.F."/>
            <person name="Fouts D.E."/>
            <person name="Tailford L.E."/>
            <person name="Khouri H."/>
            <person name="Emerson J.B."/>
            <person name="Mohamoud Y."/>
            <person name="Watkins K."/>
            <person name="Henrissat B."/>
            <person name="Gilbert H.J."/>
            <person name="Nelson K.E."/>
        </authorList>
    </citation>
    <scope>NUCLEOTIDE SEQUENCE [LARGE SCALE GENOMIC DNA]</scope>
    <source>
        <strain evidence="6 7">Ueda107</strain>
    </source>
</reference>
<feature type="signal peptide" evidence="3">
    <location>
        <begin position="1"/>
        <end position="30"/>
    </location>
</feature>
<gene>
    <name evidence="6" type="primary">cbp2A</name>
    <name evidence="6" type="ordered locus">CJA_0007</name>
</gene>
<dbReference type="CDD" id="cd00146">
    <property type="entry name" value="PKD"/>
    <property type="match status" value="3"/>
</dbReference>
<name>B3PEM8_CELJU</name>